<reference evidence="14 15" key="1">
    <citation type="submission" date="2024-01" db="EMBL/GenBank/DDBJ databases">
        <title>Pedobacter sp. nov., isolated from fresh soil.</title>
        <authorList>
            <person name="Le N.T.T."/>
        </authorList>
    </citation>
    <scope>NUCLEOTIDE SEQUENCE [LARGE SCALE GENOMIC DNA]</scope>
    <source>
        <strain evidence="14 15">KR3-3</strain>
    </source>
</reference>
<evidence type="ECO:0000259" key="12">
    <source>
        <dbReference type="PROSITE" id="PS50109"/>
    </source>
</evidence>
<dbReference type="Proteomes" id="UP001336835">
    <property type="component" value="Unassembled WGS sequence"/>
</dbReference>
<dbReference type="CDD" id="cd00075">
    <property type="entry name" value="HATPase"/>
    <property type="match status" value="1"/>
</dbReference>
<dbReference type="PANTHER" id="PTHR45436">
    <property type="entry name" value="SENSOR HISTIDINE KINASE YKOH"/>
    <property type="match status" value="1"/>
</dbReference>
<dbReference type="Gene3D" id="6.10.340.10">
    <property type="match status" value="1"/>
</dbReference>
<dbReference type="SMART" id="SM00387">
    <property type="entry name" value="HATPase_c"/>
    <property type="match status" value="1"/>
</dbReference>
<evidence type="ECO:0000256" key="5">
    <source>
        <dbReference type="ARBA" id="ARBA00022679"/>
    </source>
</evidence>
<keyword evidence="7" id="KW-0418">Kinase</keyword>
<dbReference type="InterPro" id="IPR003594">
    <property type="entry name" value="HATPase_dom"/>
</dbReference>
<evidence type="ECO:0000256" key="4">
    <source>
        <dbReference type="ARBA" id="ARBA00022553"/>
    </source>
</evidence>
<dbReference type="Pfam" id="PF02518">
    <property type="entry name" value="HATPase_c"/>
    <property type="match status" value="1"/>
</dbReference>
<feature type="domain" description="HAMP" evidence="13">
    <location>
        <begin position="176"/>
        <end position="230"/>
    </location>
</feature>
<keyword evidence="6 11" id="KW-0812">Transmembrane</keyword>
<evidence type="ECO:0000256" key="11">
    <source>
        <dbReference type="SAM" id="Phobius"/>
    </source>
</evidence>
<dbReference type="Pfam" id="PF00672">
    <property type="entry name" value="HAMP"/>
    <property type="match status" value="1"/>
</dbReference>
<dbReference type="CDD" id="cd06225">
    <property type="entry name" value="HAMP"/>
    <property type="match status" value="1"/>
</dbReference>
<feature type="domain" description="Histidine kinase" evidence="12">
    <location>
        <begin position="238"/>
        <end position="453"/>
    </location>
</feature>
<evidence type="ECO:0000256" key="2">
    <source>
        <dbReference type="ARBA" id="ARBA00004370"/>
    </source>
</evidence>
<feature type="transmembrane region" description="Helical" evidence="11">
    <location>
        <begin position="155"/>
        <end position="175"/>
    </location>
</feature>
<dbReference type="SUPFAM" id="SSF55874">
    <property type="entry name" value="ATPase domain of HSP90 chaperone/DNA topoisomerase II/histidine kinase"/>
    <property type="match status" value="1"/>
</dbReference>
<dbReference type="SMART" id="SM00304">
    <property type="entry name" value="HAMP"/>
    <property type="match status" value="1"/>
</dbReference>
<dbReference type="InterPro" id="IPR003660">
    <property type="entry name" value="HAMP_dom"/>
</dbReference>
<dbReference type="PROSITE" id="PS50109">
    <property type="entry name" value="HIS_KIN"/>
    <property type="match status" value="1"/>
</dbReference>
<protein>
    <recommendedName>
        <fullName evidence="3">histidine kinase</fullName>
        <ecNumber evidence="3">2.7.13.3</ecNumber>
    </recommendedName>
</protein>
<comment type="catalytic activity">
    <reaction evidence="1">
        <text>ATP + protein L-histidine = ADP + protein N-phospho-L-histidine.</text>
        <dbReference type="EC" id="2.7.13.3"/>
    </reaction>
</comment>
<dbReference type="SUPFAM" id="SSF47384">
    <property type="entry name" value="Homodimeric domain of signal transducing histidine kinase"/>
    <property type="match status" value="1"/>
</dbReference>
<proteinExistence type="predicted"/>
<dbReference type="PRINTS" id="PR00344">
    <property type="entry name" value="BCTRLSENSOR"/>
</dbReference>
<sequence length="453" mass="51307">MTLRNKLIILSTLLFAFALGLVFLGTFLLFKQHTRELYFKKLLERANTAAYFYFEKDEVNDKKYRSIEAQYRRIYNESIRVYHAGDKSLFIDDKLSFKLSAEMLNKIVAEGNLTFKLGDKQLAGLYYKDNQGNFIIVVSGIDNAGNVQLDALKKMLVFFYLLGALIHFLLAGFLAKRTFRPFATLIKKVNSITTDNLHSRLDVPDGHKDEIKELIITFNYFLARLENGVQTQKNFLKNASHELKTPLTAIMGDIDVTLNQPRSNEEYEALLASLKNDTVHLKSILDSLLILSGLEMSGEQKMADVRVDEVLWSVLEKKAIEYPHAQVSVNVEISPLQEQLLTIRANRELLYIALSNVLDNAIKFSDPPKVTVLIASINGQLQVAISDNGPGIPLNDTEAVFELFYRSDRTRHIKGQGIGLYITKQILQLHCIEATLVSQPEQGTCVRLVFPLV</sequence>
<evidence type="ECO:0000256" key="3">
    <source>
        <dbReference type="ARBA" id="ARBA00012438"/>
    </source>
</evidence>
<dbReference type="InterPro" id="IPR050428">
    <property type="entry name" value="TCS_sensor_his_kinase"/>
</dbReference>
<dbReference type="InterPro" id="IPR004358">
    <property type="entry name" value="Sig_transdc_His_kin-like_C"/>
</dbReference>
<evidence type="ECO:0000256" key="9">
    <source>
        <dbReference type="ARBA" id="ARBA00023012"/>
    </source>
</evidence>
<keyword evidence="9" id="KW-0902">Two-component regulatory system</keyword>
<dbReference type="Gene3D" id="1.10.287.130">
    <property type="match status" value="1"/>
</dbReference>
<dbReference type="SMART" id="SM00388">
    <property type="entry name" value="HisKA"/>
    <property type="match status" value="1"/>
</dbReference>
<dbReference type="GO" id="GO:0005524">
    <property type="term" value="F:ATP binding"/>
    <property type="evidence" value="ECO:0007669"/>
    <property type="project" value="UniProtKB-KW"/>
</dbReference>
<dbReference type="InterPro" id="IPR003661">
    <property type="entry name" value="HisK_dim/P_dom"/>
</dbReference>
<keyword evidence="10 11" id="KW-0472">Membrane</keyword>
<keyword evidence="4" id="KW-0597">Phosphoprotein</keyword>
<comment type="subcellular location">
    <subcellularLocation>
        <location evidence="2">Membrane</location>
    </subcellularLocation>
</comment>
<organism evidence="14 15">
    <name type="scientific">Pedobacter albus</name>
    <dbReference type="NCBI Taxonomy" id="3113905"/>
    <lineage>
        <taxon>Bacteria</taxon>
        <taxon>Pseudomonadati</taxon>
        <taxon>Bacteroidota</taxon>
        <taxon>Sphingobacteriia</taxon>
        <taxon>Sphingobacteriales</taxon>
        <taxon>Sphingobacteriaceae</taxon>
        <taxon>Pedobacter</taxon>
    </lineage>
</organism>
<dbReference type="InterPro" id="IPR005467">
    <property type="entry name" value="His_kinase_dom"/>
</dbReference>
<dbReference type="Pfam" id="PF00512">
    <property type="entry name" value="HisKA"/>
    <property type="match status" value="1"/>
</dbReference>
<evidence type="ECO:0000259" key="13">
    <source>
        <dbReference type="PROSITE" id="PS50885"/>
    </source>
</evidence>
<dbReference type="EC" id="2.7.13.3" evidence="3"/>
<comment type="caution">
    <text evidence="14">The sequence shown here is derived from an EMBL/GenBank/DDBJ whole genome shotgun (WGS) entry which is preliminary data.</text>
</comment>
<evidence type="ECO:0000256" key="6">
    <source>
        <dbReference type="ARBA" id="ARBA00022692"/>
    </source>
</evidence>
<dbReference type="InterPro" id="IPR036890">
    <property type="entry name" value="HATPase_C_sf"/>
</dbReference>
<keyword evidence="15" id="KW-1185">Reference proteome</keyword>
<keyword evidence="8 11" id="KW-1133">Transmembrane helix</keyword>
<name>A0ABU7I515_9SPHI</name>
<keyword evidence="14" id="KW-0067">ATP-binding</keyword>
<gene>
    <name evidence="14" type="ORF">VRU48_05065</name>
</gene>
<evidence type="ECO:0000313" key="14">
    <source>
        <dbReference type="EMBL" id="MEE1944467.1"/>
    </source>
</evidence>
<dbReference type="PROSITE" id="PS50885">
    <property type="entry name" value="HAMP"/>
    <property type="match status" value="1"/>
</dbReference>
<dbReference type="Gene3D" id="3.30.565.10">
    <property type="entry name" value="Histidine kinase-like ATPase, C-terminal domain"/>
    <property type="match status" value="1"/>
</dbReference>
<keyword evidence="5" id="KW-0808">Transferase</keyword>
<accession>A0ABU7I515</accession>
<dbReference type="InterPro" id="IPR036097">
    <property type="entry name" value="HisK_dim/P_sf"/>
</dbReference>
<evidence type="ECO:0000256" key="8">
    <source>
        <dbReference type="ARBA" id="ARBA00022989"/>
    </source>
</evidence>
<evidence type="ECO:0000256" key="7">
    <source>
        <dbReference type="ARBA" id="ARBA00022777"/>
    </source>
</evidence>
<dbReference type="PANTHER" id="PTHR45436:SF5">
    <property type="entry name" value="SENSOR HISTIDINE KINASE TRCS"/>
    <property type="match status" value="1"/>
</dbReference>
<dbReference type="RefSeq" id="WP_330106836.1">
    <property type="nucleotide sequence ID" value="NZ_JAZDQT010000001.1"/>
</dbReference>
<dbReference type="CDD" id="cd00082">
    <property type="entry name" value="HisKA"/>
    <property type="match status" value="1"/>
</dbReference>
<feature type="transmembrane region" description="Helical" evidence="11">
    <location>
        <begin position="7"/>
        <end position="30"/>
    </location>
</feature>
<evidence type="ECO:0000256" key="1">
    <source>
        <dbReference type="ARBA" id="ARBA00000085"/>
    </source>
</evidence>
<evidence type="ECO:0000313" key="15">
    <source>
        <dbReference type="Proteomes" id="UP001336835"/>
    </source>
</evidence>
<keyword evidence="14" id="KW-0547">Nucleotide-binding</keyword>
<dbReference type="EMBL" id="JAZDQT010000001">
    <property type="protein sequence ID" value="MEE1944467.1"/>
    <property type="molecule type" value="Genomic_DNA"/>
</dbReference>
<evidence type="ECO:0000256" key="10">
    <source>
        <dbReference type="ARBA" id="ARBA00023136"/>
    </source>
</evidence>